<name>A0A4Q9KUP2_9MICR</name>
<dbReference type="SUPFAM" id="SSF52972">
    <property type="entry name" value="ITPase-like"/>
    <property type="match status" value="1"/>
</dbReference>
<dbReference type="InterPro" id="IPR002637">
    <property type="entry name" value="RdgB/HAM1"/>
</dbReference>
<dbReference type="PANTHER" id="PTHR11067:SF9">
    <property type="entry name" value="INOSINE TRIPHOSPHATE PYROPHOSPHATASE"/>
    <property type="match status" value="1"/>
</dbReference>
<dbReference type="EMBL" id="PITI01002445">
    <property type="protein sequence ID" value="TBT98305.1"/>
    <property type="molecule type" value="Genomic_DNA"/>
</dbReference>
<keyword evidence="2" id="KW-0378">Hydrolase</keyword>
<dbReference type="GO" id="GO:0005737">
    <property type="term" value="C:cytoplasm"/>
    <property type="evidence" value="ECO:0007669"/>
    <property type="project" value="TreeGrafter"/>
</dbReference>
<gene>
    <name evidence="3" type="ORF">CWI36_2445p0010</name>
</gene>
<dbReference type="PANTHER" id="PTHR11067">
    <property type="entry name" value="INOSINE TRIPHOSPHATE PYROPHOSPHATASE/HAM1 PROTEIN"/>
    <property type="match status" value="1"/>
</dbReference>
<dbReference type="Pfam" id="PF01725">
    <property type="entry name" value="Ham1p_like"/>
    <property type="match status" value="1"/>
</dbReference>
<dbReference type="GO" id="GO:0009143">
    <property type="term" value="P:nucleoside triphosphate catabolic process"/>
    <property type="evidence" value="ECO:0007669"/>
    <property type="project" value="InterPro"/>
</dbReference>
<evidence type="ECO:0000313" key="4">
    <source>
        <dbReference type="Proteomes" id="UP000291404"/>
    </source>
</evidence>
<sequence length="259" mass="29246">MKIYFISSDIKKYKEICKLFPFEIFHKKMDIIEIQGSMEEIVRDKAIRAYNSILGNKSSKNVGNSNRDTGNIYDGNIYDGNSKDKNIDTNNLDTIKINTSNIDKSNLDKSNINNKNNMDNRDSEEYFAVLVDDVSLEMKGLDNFPGPYVKYFLGIGLEKIQKIAFFYGTECTAICSLGLVYKCGGNVCVITSEGRTEGNIIVSDDLGTNEFGFDGIFQPKGYQKSYGEMTVEEKNEISHRAVAVMHMVEKIKDLGIFMK</sequence>
<protein>
    <submittedName>
        <fullName evidence="3">RdgB/Ham1-like purine NTP pyrophosphatase</fullName>
    </submittedName>
</protein>
<organism evidence="3 4">
    <name type="scientific">Hamiltosporidium magnivora</name>
    <dbReference type="NCBI Taxonomy" id="148818"/>
    <lineage>
        <taxon>Eukaryota</taxon>
        <taxon>Fungi</taxon>
        <taxon>Fungi incertae sedis</taxon>
        <taxon>Microsporidia</taxon>
        <taxon>Dubosqiidae</taxon>
        <taxon>Hamiltosporidium</taxon>
    </lineage>
</organism>
<dbReference type="CDD" id="cd00515">
    <property type="entry name" value="HAM1"/>
    <property type="match status" value="1"/>
</dbReference>
<comment type="similarity">
    <text evidence="1">Belongs to the HAM1 NTPase family.</text>
</comment>
<dbReference type="Proteomes" id="UP000291404">
    <property type="component" value="Unassembled WGS sequence"/>
</dbReference>
<dbReference type="InterPro" id="IPR029001">
    <property type="entry name" value="ITPase-like_fam"/>
</dbReference>
<comment type="caution">
    <text evidence="3">The sequence shown here is derived from an EMBL/GenBank/DDBJ whole genome shotgun (WGS) entry which is preliminary data.</text>
</comment>
<proteinExistence type="inferred from homology"/>
<evidence type="ECO:0000256" key="2">
    <source>
        <dbReference type="ARBA" id="ARBA00022801"/>
    </source>
</evidence>
<dbReference type="AlphaFoldDB" id="A0A4Q9KUP2"/>
<evidence type="ECO:0000313" key="3">
    <source>
        <dbReference type="EMBL" id="TBT98305.1"/>
    </source>
</evidence>
<reference evidence="3 4" key="1">
    <citation type="submission" date="2017-12" db="EMBL/GenBank/DDBJ databases">
        <authorList>
            <person name="Pombert J.-F."/>
            <person name="Haag K.L."/>
            <person name="Ebert D."/>
        </authorList>
    </citation>
    <scope>NUCLEOTIDE SEQUENCE [LARGE SCALE GENOMIC DNA]</scope>
    <source>
        <strain evidence="3">BE-OM-2</strain>
    </source>
</reference>
<evidence type="ECO:0000256" key="1">
    <source>
        <dbReference type="ARBA" id="ARBA00008023"/>
    </source>
</evidence>
<dbReference type="VEuPathDB" id="MicrosporidiaDB:CWI36_2445p0010"/>
<dbReference type="GO" id="GO:0047429">
    <property type="term" value="F:nucleoside triphosphate diphosphatase activity"/>
    <property type="evidence" value="ECO:0007669"/>
    <property type="project" value="InterPro"/>
</dbReference>
<dbReference type="VEuPathDB" id="MicrosporidiaDB:CWI39_3728p0010"/>
<dbReference type="STRING" id="148818.A0A4Q9KUP2"/>
<dbReference type="Gene3D" id="3.90.950.10">
    <property type="match status" value="1"/>
</dbReference>
<keyword evidence="4" id="KW-1185">Reference proteome</keyword>
<accession>A0A4Q9KUP2</accession>